<reference evidence="3 4" key="1">
    <citation type="journal article" date="2011" name="J. Bacteriol.">
        <title>Revised genome sequence of Brucella suis 1330.</title>
        <authorList>
            <person name="Tae H."/>
            <person name="Shallom S."/>
            <person name="Settlage R."/>
            <person name="Preston D."/>
            <person name="Adams L.G."/>
            <person name="Garner H.R."/>
        </authorList>
    </citation>
    <scope>NUCLEOTIDE SEQUENCE [LARGE SCALE GENOMIC DNA]</scope>
    <source>
        <strain evidence="3 4">1330</strain>
    </source>
</reference>
<dbReference type="AlphaFoldDB" id="A0A0H3G3L2"/>
<dbReference type="PhylomeDB" id="A0A0H3G3L2"/>
<dbReference type="KEGG" id="bms:BR1354"/>
<evidence type="ECO:0000259" key="2">
    <source>
        <dbReference type="Pfam" id="PF02638"/>
    </source>
</evidence>
<dbReference type="Gene3D" id="3.20.20.80">
    <property type="entry name" value="Glycosidases"/>
    <property type="match status" value="1"/>
</dbReference>
<dbReference type="GeneID" id="29593440"/>
<dbReference type="EMBL" id="CP002997">
    <property type="protein sequence ID" value="AEM18685.1"/>
    <property type="molecule type" value="Genomic_DNA"/>
</dbReference>
<dbReference type="RefSeq" id="WP_002964467.1">
    <property type="nucleotide sequence ID" value="NC_004310.3"/>
</dbReference>
<accession>A0A0H3G3L2</accession>
<dbReference type="KEGG" id="bsi:BS1330_I1349"/>
<dbReference type="PANTHER" id="PTHR43405">
    <property type="entry name" value="GLYCOSYL HYDROLASE DIGH"/>
    <property type="match status" value="1"/>
</dbReference>
<keyword evidence="1" id="KW-0732">Signal</keyword>
<dbReference type="PANTHER" id="PTHR43405:SF1">
    <property type="entry name" value="GLYCOSYL HYDROLASE DIGH"/>
    <property type="match status" value="1"/>
</dbReference>
<protein>
    <recommendedName>
        <fullName evidence="2">Glycosyl hydrolase-like 10 domain-containing protein</fullName>
    </recommendedName>
</protein>
<feature type="domain" description="Glycosyl hydrolase-like 10" evidence="2">
    <location>
        <begin position="32"/>
        <end position="364"/>
    </location>
</feature>
<proteinExistence type="predicted"/>
<name>A0A0H3G3L2_BRUSU</name>
<evidence type="ECO:0000313" key="4">
    <source>
        <dbReference type="Proteomes" id="UP000007104"/>
    </source>
</evidence>
<dbReference type="SUPFAM" id="SSF51445">
    <property type="entry name" value="(Trans)glycosidases"/>
    <property type="match status" value="1"/>
</dbReference>
<dbReference type="InterPro" id="IPR052177">
    <property type="entry name" value="Divisome_Glycosyl_Hydrolase"/>
</dbReference>
<dbReference type="InterPro" id="IPR003790">
    <property type="entry name" value="GHL10"/>
</dbReference>
<dbReference type="Pfam" id="PF02638">
    <property type="entry name" value="GHL10"/>
    <property type="match status" value="1"/>
</dbReference>
<evidence type="ECO:0000256" key="1">
    <source>
        <dbReference type="ARBA" id="ARBA00022729"/>
    </source>
</evidence>
<sequence>MHFFAVIPDLNLNFLAGMKGNRVFADCDAFHATWVATVINLDWPSKQSTAIADGGKRVIAQKSELLAILDRAQKLGINAVIFQVSPTADAFYQSSILPWSSYLTGVLGKDPGFDPLKFMIAEAHKRRIEVHAWFNPYRVSMDTSRETQEALKNSSPDSPPSVYKTHPKWIGVASKRYVLDPGIPAVRDWVGNIVGEVVQKYDVDGIQFDDYFYSETPDSQLDDRKTFARYGTRFNSKADWRRYNTYKLVQDVFGRVKKIRPTVRFGISPGGMWRNRKDDPLGSDTLAGATNYDSDFADTRRWVKDGIVDYIAPQVYWPLEREAAPYGTIVKWWAQTVRGTPVDLYIGMALYKAGETYRLEPQWAAEEGFTEIRRELELNESVPEVKGSLLFRESFLREPKLRKITDYLARNWGGCARHKDAPAQKKAKNPF</sequence>
<keyword evidence="4" id="KW-1185">Reference proteome</keyword>
<dbReference type="InterPro" id="IPR017853">
    <property type="entry name" value="GH"/>
</dbReference>
<organism evidence="3 4">
    <name type="scientific">Brucella suis biovar 1 (strain 1330)</name>
    <dbReference type="NCBI Taxonomy" id="204722"/>
    <lineage>
        <taxon>Bacteria</taxon>
        <taxon>Pseudomonadati</taxon>
        <taxon>Pseudomonadota</taxon>
        <taxon>Alphaproteobacteria</taxon>
        <taxon>Hyphomicrobiales</taxon>
        <taxon>Brucellaceae</taxon>
        <taxon>Brucella/Ochrobactrum group</taxon>
        <taxon>Brucella</taxon>
    </lineage>
</organism>
<evidence type="ECO:0000313" key="3">
    <source>
        <dbReference type="EMBL" id="AEM18685.1"/>
    </source>
</evidence>
<gene>
    <name evidence="3" type="ordered locus">BS1330_I1349</name>
</gene>
<dbReference type="HOGENOM" id="CLU_019247_0_1_5"/>
<dbReference type="Proteomes" id="UP000007104">
    <property type="component" value="Chromosome I"/>
</dbReference>
<dbReference type="PATRIC" id="fig|204722.21.peg.828"/>